<evidence type="ECO:0000313" key="2">
    <source>
        <dbReference type="EMBL" id="MBY0755299.1"/>
    </source>
</evidence>
<sequence length="258" mass="30630">MNRHRMETILIGIGLIVLSLFLHYLHYLTFNDLHHTLIFLFADIAFIPMDVFFTAFVIEKLLEKREKNHKREKLIMIKGVFFSEFGADLLEEFSKGDREIESITKVAIVNKEWEKNDFKELERVIENHEFSVDASKIDLDRVKEILKSKKDMIISFISNPTLMEHEVFSELIMSLFHLLEEFDDRYYNMICGCCDDNHIEKDITICYEQLSGIWVKYMRHLKEEYPQLFIKAMLHNPFDTRTLDEKLETCGLKCSGKK</sequence>
<feature type="transmembrane region" description="Helical" evidence="1">
    <location>
        <begin position="37"/>
        <end position="58"/>
    </location>
</feature>
<feature type="transmembrane region" description="Helical" evidence="1">
    <location>
        <begin position="7"/>
        <end position="25"/>
    </location>
</feature>
<organism evidence="2 3">
    <name type="scientific">Clostridium sardiniense</name>
    <name type="common">Clostridium absonum</name>
    <dbReference type="NCBI Taxonomy" id="29369"/>
    <lineage>
        <taxon>Bacteria</taxon>
        <taxon>Bacillati</taxon>
        <taxon>Bacillota</taxon>
        <taxon>Clostridia</taxon>
        <taxon>Eubacteriales</taxon>
        <taxon>Clostridiaceae</taxon>
        <taxon>Clostridium</taxon>
    </lineage>
</organism>
<keyword evidence="1" id="KW-1133">Transmembrane helix</keyword>
<protein>
    <submittedName>
        <fullName evidence="2">Uncharacterized protein</fullName>
    </submittedName>
</protein>
<comment type="caution">
    <text evidence="2">The sequence shown here is derived from an EMBL/GenBank/DDBJ whole genome shotgun (WGS) entry which is preliminary data.</text>
</comment>
<name>A0ABS7KX43_CLOSR</name>
<evidence type="ECO:0000256" key="1">
    <source>
        <dbReference type="SAM" id="Phobius"/>
    </source>
</evidence>
<keyword evidence="3" id="KW-1185">Reference proteome</keyword>
<keyword evidence="1" id="KW-0812">Transmembrane</keyword>
<dbReference type="EMBL" id="JAIKTU010000005">
    <property type="protein sequence ID" value="MBY0755299.1"/>
    <property type="molecule type" value="Genomic_DNA"/>
</dbReference>
<gene>
    <name evidence="2" type="ORF">K5V21_07500</name>
</gene>
<keyword evidence="1" id="KW-0472">Membrane</keyword>
<accession>A0ABS7KX43</accession>
<proteinExistence type="predicted"/>
<evidence type="ECO:0000313" key="3">
    <source>
        <dbReference type="Proteomes" id="UP001299068"/>
    </source>
</evidence>
<reference evidence="2 3" key="1">
    <citation type="journal article" date="2021" name="Cell Host Microbe">
        <title>in vivo commensal control of Clostridioides difficile virulence.</title>
        <authorList>
            <person name="Girinathan B.P."/>
            <person name="Dibenedetto N."/>
            <person name="Worley J.N."/>
            <person name="Peltier J."/>
            <person name="Arrieta-Ortiz M.L."/>
            <person name="Rupa Christinal Immanuel S."/>
            <person name="Lavin R."/>
            <person name="Delaney M.L."/>
            <person name="Cummins C."/>
            <person name="Hoffmann M."/>
            <person name="Luo Y."/>
            <person name="Gonzalez-Escalona N."/>
            <person name="Allard M."/>
            <person name="Onderdonk A.B."/>
            <person name="Gerber G.K."/>
            <person name="Sonenshein A.L."/>
            <person name="Baliga N."/>
            <person name="Dupuy B."/>
            <person name="Bry L."/>
        </authorList>
    </citation>
    <scope>NUCLEOTIDE SEQUENCE [LARGE SCALE GENOMIC DNA]</scope>
    <source>
        <strain evidence="2 3">DSM 599</strain>
    </source>
</reference>
<dbReference type="Proteomes" id="UP001299068">
    <property type="component" value="Unassembled WGS sequence"/>
</dbReference>